<dbReference type="AlphaFoldDB" id="A0A022S454"/>
<evidence type="ECO:0000259" key="8">
    <source>
        <dbReference type="Pfam" id="PF14768"/>
    </source>
</evidence>
<keyword evidence="10" id="KW-1185">Reference proteome</keyword>
<accession>A0A022S454</accession>
<dbReference type="STRING" id="4155.A0A022S454"/>
<dbReference type="GO" id="GO:0005634">
    <property type="term" value="C:nucleus"/>
    <property type="evidence" value="ECO:0000318"/>
    <property type="project" value="GO_Central"/>
</dbReference>
<comment type="subcellular location">
    <subcellularLocation>
        <location evidence="1">Nucleus</location>
    </subcellularLocation>
</comment>
<keyword evidence="4" id="KW-0862">Zinc</keyword>
<reference evidence="9 10" key="1">
    <citation type="journal article" date="2013" name="Proc. Natl. Acad. Sci. U.S.A.">
        <title>Fine-scale variation in meiotic recombination in Mimulus inferred from population shotgun sequencing.</title>
        <authorList>
            <person name="Hellsten U."/>
            <person name="Wright K.M."/>
            <person name="Jenkins J."/>
            <person name="Shu S."/>
            <person name="Yuan Y."/>
            <person name="Wessler S.R."/>
            <person name="Schmutz J."/>
            <person name="Willis J.H."/>
            <person name="Rokhsar D.S."/>
        </authorList>
    </citation>
    <scope>NUCLEOTIDE SEQUENCE [LARGE SCALE GENOMIC DNA]</scope>
    <source>
        <strain evidence="10">cv. DUN x IM62</strain>
    </source>
</reference>
<dbReference type="OMA" id="ACDSWTV"/>
<feature type="domain" description="RPA-interacting protein C-terminal" evidence="8">
    <location>
        <begin position="174"/>
        <end position="254"/>
    </location>
</feature>
<dbReference type="InterPro" id="IPR028156">
    <property type="entry name" value="RIP"/>
</dbReference>
<name>A0A022S454_ERYGU</name>
<keyword evidence="2" id="KW-0479">Metal-binding</keyword>
<evidence type="ECO:0008006" key="11">
    <source>
        <dbReference type="Google" id="ProtNLM"/>
    </source>
</evidence>
<organism evidence="9 10">
    <name type="scientific">Erythranthe guttata</name>
    <name type="common">Yellow monkey flower</name>
    <name type="synonym">Mimulus guttatus</name>
    <dbReference type="NCBI Taxonomy" id="4155"/>
    <lineage>
        <taxon>Eukaryota</taxon>
        <taxon>Viridiplantae</taxon>
        <taxon>Streptophyta</taxon>
        <taxon>Embryophyta</taxon>
        <taxon>Tracheophyta</taxon>
        <taxon>Spermatophyta</taxon>
        <taxon>Magnoliopsida</taxon>
        <taxon>eudicotyledons</taxon>
        <taxon>Gunneridae</taxon>
        <taxon>Pentapetalae</taxon>
        <taxon>asterids</taxon>
        <taxon>lamiids</taxon>
        <taxon>Lamiales</taxon>
        <taxon>Phrymaceae</taxon>
        <taxon>Erythranthe</taxon>
    </lineage>
</organism>
<dbReference type="OrthoDB" id="435311at2759"/>
<dbReference type="InterPro" id="IPR028155">
    <property type="entry name" value="RPA_interact_central"/>
</dbReference>
<evidence type="ECO:0000256" key="4">
    <source>
        <dbReference type="ARBA" id="ARBA00022833"/>
    </source>
</evidence>
<proteinExistence type="predicted"/>
<dbReference type="GO" id="GO:0006606">
    <property type="term" value="P:protein import into nucleus"/>
    <property type="evidence" value="ECO:0000318"/>
    <property type="project" value="GO_Central"/>
</dbReference>
<protein>
    <recommendedName>
        <fullName evidence="11">RPA-interacting protein C-terminal domain-containing protein</fullName>
    </recommendedName>
</protein>
<feature type="domain" description="RPA-interacting protein central" evidence="7">
    <location>
        <begin position="67"/>
        <end position="158"/>
    </location>
</feature>
<dbReference type="EMBL" id="KI630171">
    <property type="protein sequence ID" value="EYU46090.1"/>
    <property type="molecule type" value="Genomic_DNA"/>
</dbReference>
<dbReference type="PhylomeDB" id="A0A022S454"/>
<dbReference type="Proteomes" id="UP000030748">
    <property type="component" value="Unassembled WGS sequence"/>
</dbReference>
<dbReference type="Pfam" id="PF14766">
    <property type="entry name" value="RPA_interact_N"/>
    <property type="match status" value="1"/>
</dbReference>
<keyword evidence="5" id="KW-0539">Nucleus</keyword>
<evidence type="ECO:0000256" key="5">
    <source>
        <dbReference type="ARBA" id="ARBA00023242"/>
    </source>
</evidence>
<dbReference type="PANTHER" id="PTHR31742:SF1">
    <property type="entry name" value="RPA-INTERACTING PROTEIN"/>
    <property type="match status" value="1"/>
</dbReference>
<dbReference type="InterPro" id="IPR028159">
    <property type="entry name" value="RPA_interact_C_dom"/>
</dbReference>
<feature type="domain" description="RPA-interacting protein N-terminal" evidence="6">
    <location>
        <begin position="24"/>
        <end position="54"/>
    </location>
</feature>
<sequence length="257" mass="29967">MVGDEKRGIQNCRPSLKSLASLNNYPKWKHKLRENCLKRVREDRTRLLWKLRLPEAKFSNNEEFIKSTLQDIVSDELRKIKGSSPVEGSAPIFGAATDDMIWEYDGLHTAYQGDCEDMLLAMQRVFYEDLRTEETKKGADDFIRAWEDEEDEYLARVVFDHMQLNSDQVAEEVWCPICKQGKLQENSHHIYCSQCKVKLNRDHEVDLNTLRVRLGEAHTEHLDKGCRLKPDFCVDSKFDLTALYIKCQGCNMFEIVL</sequence>
<evidence type="ECO:0000256" key="2">
    <source>
        <dbReference type="ARBA" id="ARBA00022723"/>
    </source>
</evidence>
<evidence type="ECO:0000259" key="6">
    <source>
        <dbReference type="Pfam" id="PF14766"/>
    </source>
</evidence>
<evidence type="ECO:0000256" key="3">
    <source>
        <dbReference type="ARBA" id="ARBA00022771"/>
    </source>
</evidence>
<gene>
    <name evidence="9" type="ORF">MIMGU_mgv1a012237mg</name>
</gene>
<dbReference type="Pfam" id="PF14767">
    <property type="entry name" value="RPA_interact_M"/>
    <property type="match status" value="1"/>
</dbReference>
<dbReference type="PANTHER" id="PTHR31742">
    <property type="entry name" value="RPA-INTERACTING PROTEIN RPAIN"/>
    <property type="match status" value="1"/>
</dbReference>
<evidence type="ECO:0000313" key="9">
    <source>
        <dbReference type="EMBL" id="EYU46090.1"/>
    </source>
</evidence>
<dbReference type="Pfam" id="PF14768">
    <property type="entry name" value="RPA_interact_C"/>
    <property type="match status" value="1"/>
</dbReference>
<dbReference type="eggNOG" id="ENOG502QTX4">
    <property type="taxonomic scope" value="Eukaryota"/>
</dbReference>
<dbReference type="KEGG" id="egt:105967604"/>
<evidence type="ECO:0000313" key="10">
    <source>
        <dbReference type="Proteomes" id="UP000030748"/>
    </source>
</evidence>
<dbReference type="GO" id="GO:0008270">
    <property type="term" value="F:zinc ion binding"/>
    <property type="evidence" value="ECO:0007669"/>
    <property type="project" value="UniProtKB-KW"/>
</dbReference>
<dbReference type="InterPro" id="IPR028158">
    <property type="entry name" value="RPA_interact_N_dom"/>
</dbReference>
<keyword evidence="3" id="KW-0863">Zinc-finger</keyword>
<evidence type="ECO:0000256" key="1">
    <source>
        <dbReference type="ARBA" id="ARBA00004123"/>
    </source>
</evidence>
<evidence type="ECO:0000259" key="7">
    <source>
        <dbReference type="Pfam" id="PF14767"/>
    </source>
</evidence>